<comment type="caution">
    <text evidence="1">The sequence shown here is derived from an EMBL/GenBank/DDBJ whole genome shotgun (WGS) entry which is preliminary data.</text>
</comment>
<dbReference type="Pfam" id="PF02566">
    <property type="entry name" value="OsmC"/>
    <property type="match status" value="1"/>
</dbReference>
<proteinExistence type="predicted"/>
<dbReference type="PANTHER" id="PTHR35368:SF1">
    <property type="entry name" value="HYDROPEROXIDE REDUCTASE"/>
    <property type="match status" value="1"/>
</dbReference>
<dbReference type="SUPFAM" id="SSF82784">
    <property type="entry name" value="OsmC-like"/>
    <property type="match status" value="1"/>
</dbReference>
<organism evidence="1 2">
    <name type="scientific">Liquorilactobacillus satsumensis DSM 16230 = JCM 12392</name>
    <dbReference type="NCBI Taxonomy" id="1423801"/>
    <lineage>
        <taxon>Bacteria</taxon>
        <taxon>Bacillati</taxon>
        <taxon>Bacillota</taxon>
        <taxon>Bacilli</taxon>
        <taxon>Lactobacillales</taxon>
        <taxon>Lactobacillaceae</taxon>
        <taxon>Liquorilactobacillus</taxon>
    </lineage>
</organism>
<sequence>MLVENANSKLNAGGKQMAYKVETELRKIGAQVKVQVREHTFLADEPLSLKGTDAGPNPVEYLLSALGGCLSITAADINSRHPEIGLEKFETEIKGRVRRFSDKTSKLDQISIKFNVVSQLDEKQQHAFIKSVIKYCTVHASLDKEIKINYLDGDKQ</sequence>
<keyword evidence="2" id="KW-1185">Reference proteome</keyword>
<dbReference type="EMBL" id="AZFQ01000036">
    <property type="protein sequence ID" value="KRL98800.1"/>
    <property type="molecule type" value="Genomic_DNA"/>
</dbReference>
<dbReference type="InterPro" id="IPR015946">
    <property type="entry name" value="KH_dom-like_a/b"/>
</dbReference>
<dbReference type="InterPro" id="IPR036102">
    <property type="entry name" value="OsmC/Ohrsf"/>
</dbReference>
<dbReference type="PATRIC" id="fig|1423801.4.peg.622"/>
<gene>
    <name evidence="1" type="ORF">FD50_GL000613</name>
</gene>
<dbReference type="AlphaFoldDB" id="A0A0R1UZP2"/>
<protein>
    <recommendedName>
        <fullName evidence="3">OsmC family protein</fullName>
    </recommendedName>
</protein>
<reference evidence="1 2" key="1">
    <citation type="journal article" date="2015" name="Genome Announc.">
        <title>Expanding the biotechnology potential of lactobacilli through comparative genomics of 213 strains and associated genera.</title>
        <authorList>
            <person name="Sun Z."/>
            <person name="Harris H.M."/>
            <person name="McCann A."/>
            <person name="Guo C."/>
            <person name="Argimon S."/>
            <person name="Zhang W."/>
            <person name="Yang X."/>
            <person name="Jeffery I.B."/>
            <person name="Cooney J.C."/>
            <person name="Kagawa T.F."/>
            <person name="Liu W."/>
            <person name="Song Y."/>
            <person name="Salvetti E."/>
            <person name="Wrobel A."/>
            <person name="Rasinkangas P."/>
            <person name="Parkhill J."/>
            <person name="Rea M.C."/>
            <person name="O'Sullivan O."/>
            <person name="Ritari J."/>
            <person name="Douillard F.P."/>
            <person name="Paul Ross R."/>
            <person name="Yang R."/>
            <person name="Briner A.E."/>
            <person name="Felis G.E."/>
            <person name="de Vos W.M."/>
            <person name="Barrangou R."/>
            <person name="Klaenhammer T.R."/>
            <person name="Caufield P.W."/>
            <person name="Cui Y."/>
            <person name="Zhang H."/>
            <person name="O'Toole P.W."/>
        </authorList>
    </citation>
    <scope>NUCLEOTIDE SEQUENCE [LARGE SCALE GENOMIC DNA]</scope>
    <source>
        <strain evidence="1 2">DSM 16230</strain>
    </source>
</reference>
<evidence type="ECO:0000313" key="2">
    <source>
        <dbReference type="Proteomes" id="UP000051166"/>
    </source>
</evidence>
<dbReference type="Proteomes" id="UP000051166">
    <property type="component" value="Unassembled WGS sequence"/>
</dbReference>
<dbReference type="InterPro" id="IPR003718">
    <property type="entry name" value="OsmC/Ohr_fam"/>
</dbReference>
<dbReference type="STRING" id="1423801.FD50_GL000613"/>
<dbReference type="PANTHER" id="PTHR35368">
    <property type="entry name" value="HYDROPEROXIDE REDUCTASE"/>
    <property type="match status" value="1"/>
</dbReference>
<evidence type="ECO:0000313" key="1">
    <source>
        <dbReference type="EMBL" id="KRL98800.1"/>
    </source>
</evidence>
<name>A0A0R1UZP2_9LACO</name>
<dbReference type="Gene3D" id="3.30.300.20">
    <property type="match status" value="1"/>
</dbReference>
<dbReference type="OrthoDB" id="1433018at2"/>
<evidence type="ECO:0008006" key="3">
    <source>
        <dbReference type="Google" id="ProtNLM"/>
    </source>
</evidence>
<dbReference type="InterPro" id="IPR052924">
    <property type="entry name" value="OsmC/Ohr_hydroprdx_reductase"/>
</dbReference>
<accession>A0A0R1UZP2</accession>